<evidence type="ECO:0000256" key="6">
    <source>
        <dbReference type="ARBA" id="ARBA00023187"/>
    </source>
</evidence>
<dbReference type="PANTHER" id="PTHR10553">
    <property type="entry name" value="SMALL NUCLEAR RIBONUCLEOPROTEIN"/>
    <property type="match status" value="1"/>
</dbReference>
<dbReference type="GO" id="GO:0000398">
    <property type="term" value="P:mRNA splicing, via spliceosome"/>
    <property type="evidence" value="ECO:0007669"/>
    <property type="project" value="InterPro"/>
</dbReference>
<keyword evidence="11" id="KW-1185">Reference proteome</keyword>
<dbReference type="InterPro" id="IPR010920">
    <property type="entry name" value="LSM_dom_sf"/>
</dbReference>
<keyword evidence="5" id="KW-0694">RNA-binding</keyword>
<evidence type="ECO:0000256" key="7">
    <source>
        <dbReference type="ARBA" id="ARBA00023242"/>
    </source>
</evidence>
<evidence type="ECO:0000256" key="5">
    <source>
        <dbReference type="ARBA" id="ARBA00022884"/>
    </source>
</evidence>
<dbReference type="Proteomes" id="UP001291623">
    <property type="component" value="Unassembled WGS sequence"/>
</dbReference>
<dbReference type="InterPro" id="IPR044641">
    <property type="entry name" value="Lsm7/SmG-like"/>
</dbReference>
<accession>A0AAE1V0H8</accession>
<sequence length="174" mass="19422">MDKGRILQITLFENLDLQIRERKYECFFSLSRDSVLESCLEGYAANPTEDFLDFFSELMPAQCRKVKEVGDLMTGEPATEAPVYRRMSGRKESVLDLTKFVNKAVQVKLTGGRQVVGTLKGYDQLLNVVLDEAIEHLRDSNDPLKSTGQTRLIGLIVCKGSAVMLVAPEDGTDD</sequence>
<dbReference type="SUPFAM" id="SSF50182">
    <property type="entry name" value="Sm-like ribonucleoproteins"/>
    <property type="match status" value="1"/>
</dbReference>
<dbReference type="GO" id="GO:0097526">
    <property type="term" value="C:spliceosomal tri-snRNP complex"/>
    <property type="evidence" value="ECO:0007669"/>
    <property type="project" value="TreeGrafter"/>
</dbReference>
<evidence type="ECO:0000256" key="3">
    <source>
        <dbReference type="ARBA" id="ARBA00022664"/>
    </source>
</evidence>
<dbReference type="GO" id="GO:0071013">
    <property type="term" value="C:catalytic step 2 spliceosome"/>
    <property type="evidence" value="ECO:0007669"/>
    <property type="project" value="TreeGrafter"/>
</dbReference>
<dbReference type="InterPro" id="IPR047575">
    <property type="entry name" value="Sm"/>
</dbReference>
<comment type="subcellular location">
    <subcellularLocation>
        <location evidence="1">Nucleus</location>
    </subcellularLocation>
</comment>
<dbReference type="GO" id="GO:0071004">
    <property type="term" value="C:U2-type prespliceosome"/>
    <property type="evidence" value="ECO:0007669"/>
    <property type="project" value="TreeGrafter"/>
</dbReference>
<dbReference type="InterPro" id="IPR001163">
    <property type="entry name" value="Sm_dom_euk/arc"/>
</dbReference>
<dbReference type="CDD" id="cd01729">
    <property type="entry name" value="LSm7"/>
    <property type="match status" value="1"/>
</dbReference>
<comment type="caution">
    <text evidence="10">The sequence shown here is derived from an EMBL/GenBank/DDBJ whole genome shotgun (WGS) entry which is preliminary data.</text>
</comment>
<gene>
    <name evidence="10" type="ORF">RND71_029780</name>
</gene>
<keyword evidence="6" id="KW-0508">mRNA splicing</keyword>
<dbReference type="GO" id="GO:0005688">
    <property type="term" value="C:U6 snRNP"/>
    <property type="evidence" value="ECO:0007669"/>
    <property type="project" value="TreeGrafter"/>
</dbReference>
<dbReference type="GO" id="GO:0000956">
    <property type="term" value="P:nuclear-transcribed mRNA catabolic process"/>
    <property type="evidence" value="ECO:0007669"/>
    <property type="project" value="InterPro"/>
</dbReference>
<dbReference type="GO" id="GO:1990726">
    <property type="term" value="C:Lsm1-7-Pat1 complex"/>
    <property type="evidence" value="ECO:0007669"/>
    <property type="project" value="TreeGrafter"/>
</dbReference>
<dbReference type="EMBL" id="JAVYJV010000016">
    <property type="protein sequence ID" value="KAK4350467.1"/>
    <property type="molecule type" value="Genomic_DNA"/>
</dbReference>
<evidence type="ECO:0000259" key="9">
    <source>
        <dbReference type="PROSITE" id="PS52002"/>
    </source>
</evidence>
<reference evidence="10" key="1">
    <citation type="submission" date="2023-12" db="EMBL/GenBank/DDBJ databases">
        <title>Genome assembly of Anisodus tanguticus.</title>
        <authorList>
            <person name="Wang Y.-J."/>
        </authorList>
    </citation>
    <scope>NUCLEOTIDE SEQUENCE</scope>
    <source>
        <strain evidence="10">KB-2021</strain>
        <tissue evidence="10">Leaf</tissue>
    </source>
</reference>
<dbReference type="Gene3D" id="2.30.30.100">
    <property type="match status" value="1"/>
</dbReference>
<dbReference type="PROSITE" id="PS52002">
    <property type="entry name" value="SM"/>
    <property type="match status" value="1"/>
</dbReference>
<evidence type="ECO:0000256" key="8">
    <source>
        <dbReference type="ARBA" id="ARBA00023274"/>
    </source>
</evidence>
<dbReference type="SMART" id="SM00651">
    <property type="entry name" value="Sm"/>
    <property type="match status" value="1"/>
</dbReference>
<evidence type="ECO:0000256" key="2">
    <source>
        <dbReference type="ARBA" id="ARBA00006850"/>
    </source>
</evidence>
<comment type="similarity">
    <text evidence="2">Belongs to the snRNP Sm proteins family.</text>
</comment>
<evidence type="ECO:0000256" key="4">
    <source>
        <dbReference type="ARBA" id="ARBA00022728"/>
    </source>
</evidence>
<feature type="domain" description="Sm" evidence="9">
    <location>
        <begin position="92"/>
        <end position="172"/>
    </location>
</feature>
<dbReference type="InterPro" id="IPR017132">
    <property type="entry name" value="Lsm7"/>
</dbReference>
<dbReference type="GO" id="GO:0005689">
    <property type="term" value="C:U12-type spliceosomal complex"/>
    <property type="evidence" value="ECO:0007669"/>
    <property type="project" value="TreeGrafter"/>
</dbReference>
<organism evidence="10 11">
    <name type="scientific">Anisodus tanguticus</name>
    <dbReference type="NCBI Taxonomy" id="243964"/>
    <lineage>
        <taxon>Eukaryota</taxon>
        <taxon>Viridiplantae</taxon>
        <taxon>Streptophyta</taxon>
        <taxon>Embryophyta</taxon>
        <taxon>Tracheophyta</taxon>
        <taxon>Spermatophyta</taxon>
        <taxon>Magnoliopsida</taxon>
        <taxon>eudicotyledons</taxon>
        <taxon>Gunneridae</taxon>
        <taxon>Pentapetalae</taxon>
        <taxon>asterids</taxon>
        <taxon>lamiids</taxon>
        <taxon>Solanales</taxon>
        <taxon>Solanaceae</taxon>
        <taxon>Solanoideae</taxon>
        <taxon>Hyoscyameae</taxon>
        <taxon>Anisodus</taxon>
    </lineage>
</organism>
<name>A0AAE1V0H8_9SOLA</name>
<dbReference type="GO" id="GO:0003723">
    <property type="term" value="F:RNA binding"/>
    <property type="evidence" value="ECO:0007669"/>
    <property type="project" value="UniProtKB-KW"/>
</dbReference>
<protein>
    <recommendedName>
        <fullName evidence="9">Sm domain-containing protein</fullName>
    </recommendedName>
</protein>
<evidence type="ECO:0000313" key="11">
    <source>
        <dbReference type="Proteomes" id="UP001291623"/>
    </source>
</evidence>
<evidence type="ECO:0000313" key="10">
    <source>
        <dbReference type="EMBL" id="KAK4350467.1"/>
    </source>
</evidence>
<proteinExistence type="inferred from homology"/>
<keyword evidence="3" id="KW-0507">mRNA processing</keyword>
<dbReference type="PANTHER" id="PTHR10553:SF5">
    <property type="entry name" value="U6 SNRNA-ASSOCIATED SM-LIKE PROTEIN LSM7"/>
    <property type="match status" value="1"/>
</dbReference>
<keyword evidence="7" id="KW-0539">Nucleus</keyword>
<keyword evidence="4" id="KW-0747">Spliceosome</keyword>
<evidence type="ECO:0000256" key="1">
    <source>
        <dbReference type="ARBA" id="ARBA00004123"/>
    </source>
</evidence>
<keyword evidence="8" id="KW-0687">Ribonucleoprotein</keyword>
<dbReference type="AlphaFoldDB" id="A0AAE1V0H8"/>
<dbReference type="Pfam" id="PF01423">
    <property type="entry name" value="LSM"/>
    <property type="match status" value="1"/>
</dbReference>